<protein>
    <recommendedName>
        <fullName evidence="4">Transmembrane protein</fullName>
    </recommendedName>
</protein>
<proteinExistence type="predicted"/>
<dbReference type="AlphaFoldDB" id="A0AAD5LWD2"/>
<keyword evidence="1" id="KW-1133">Transmembrane helix</keyword>
<accession>A0AAD5LWD2</accession>
<comment type="caution">
    <text evidence="2">The sequence shown here is derived from an EMBL/GenBank/DDBJ whole genome shotgun (WGS) entry which is preliminary data.</text>
</comment>
<evidence type="ECO:0000313" key="3">
    <source>
        <dbReference type="Proteomes" id="UP001209570"/>
    </source>
</evidence>
<keyword evidence="3" id="KW-1185">Reference proteome</keyword>
<name>A0AAD5LWD2_PYTIN</name>
<dbReference type="Proteomes" id="UP001209570">
    <property type="component" value="Unassembled WGS sequence"/>
</dbReference>
<sequence>MTSSQAKVAPGQRGGAYAHAADLGDRVHASIEAPDAVTFSLNQQGDRVVVTGAPDAVTFSLNQQGDRVVVTGVDGVDEHDVLLSIGDRPVAEIEPQEQLQLLYRAQSTPSSWPLVAVAGLCGYVTFNGVRLAVFDGKSQNEEAIATFIDGWTTLLGVGITAMDSSVHLQRTQWAQYPTNPTRHLQQFVTDYFATVNGWATHLQINASHVRVEYARFNITDRINFTSVTITMPQPQAPLYRVLQEVNGELVESNVPWDPSKDLVYEIPVTRECATKTCGFRNLDSLLPSNKPGFSLVNNSATGNRLVSRDSRGGRAKYDLLHEYNFPVFDYPVQVGENCSAAMDEYAVDLTYNYLFQEHPLQVTYTAAMFHLFQNARLVEQLPPVKGDSLSFLGNKELIDVAITLPVTLFALSCFSCVVVIALISRIYKPANLPDLRLLRQPMVVLRAVISESEFPRGLLSLNVVMPNVQQQRPLDEFEVSHVELQHNDRACPVVTFSAQASVAASGGKS</sequence>
<evidence type="ECO:0000256" key="1">
    <source>
        <dbReference type="SAM" id="Phobius"/>
    </source>
</evidence>
<evidence type="ECO:0008006" key="4">
    <source>
        <dbReference type="Google" id="ProtNLM"/>
    </source>
</evidence>
<organism evidence="2 3">
    <name type="scientific">Pythium insidiosum</name>
    <name type="common">Pythiosis disease agent</name>
    <dbReference type="NCBI Taxonomy" id="114742"/>
    <lineage>
        <taxon>Eukaryota</taxon>
        <taxon>Sar</taxon>
        <taxon>Stramenopiles</taxon>
        <taxon>Oomycota</taxon>
        <taxon>Peronosporomycetes</taxon>
        <taxon>Pythiales</taxon>
        <taxon>Pythiaceae</taxon>
        <taxon>Pythium</taxon>
    </lineage>
</organism>
<keyword evidence="1" id="KW-0472">Membrane</keyword>
<dbReference type="EMBL" id="JAKCXM010000406">
    <property type="protein sequence ID" value="KAJ0394507.1"/>
    <property type="molecule type" value="Genomic_DNA"/>
</dbReference>
<keyword evidence="1" id="KW-0812">Transmembrane</keyword>
<reference evidence="2" key="1">
    <citation type="submission" date="2021-12" db="EMBL/GenBank/DDBJ databases">
        <title>Prjna785345.</title>
        <authorList>
            <person name="Rujirawat T."/>
            <person name="Krajaejun T."/>
        </authorList>
    </citation>
    <scope>NUCLEOTIDE SEQUENCE</scope>
    <source>
        <strain evidence="2">Pi057C3</strain>
    </source>
</reference>
<feature type="transmembrane region" description="Helical" evidence="1">
    <location>
        <begin position="400"/>
        <end position="423"/>
    </location>
</feature>
<gene>
    <name evidence="2" type="ORF">P43SY_003931</name>
</gene>
<evidence type="ECO:0000313" key="2">
    <source>
        <dbReference type="EMBL" id="KAJ0394507.1"/>
    </source>
</evidence>